<reference evidence="1" key="1">
    <citation type="submission" date="2021-04" db="EMBL/GenBank/DDBJ databases">
        <title>Draft genome sequence of StrPh-CL8, a phytoplasma strain causing strawberry phyllody in Chile.</title>
        <authorList>
            <person name="Cui W."/>
            <person name="Zamorano A."/>
            <person name="Fiore N."/>
        </authorList>
    </citation>
    <scope>NUCLEOTIDE SEQUENCE [LARGE SCALE GENOMIC DNA]</scope>
    <source>
        <strain evidence="1">StrPh-Cl</strain>
    </source>
</reference>
<sequence length="52" mass="6022">MEMAILQVTGDFEEINDELMAKVKDNILLGILKINKYNEAEKNLLLFIKLLK</sequence>
<proteinExistence type="predicted"/>
<accession>A0ABS5K542</accession>
<gene>
    <name evidence="1" type="ORF">J8J04_00385</name>
</gene>
<dbReference type="RefSeq" id="WP_212330767.1">
    <property type="nucleotide sequence ID" value="NZ_JAGVRH010000001.1"/>
</dbReference>
<evidence type="ECO:0000313" key="2">
    <source>
        <dbReference type="Proteomes" id="UP000811481"/>
    </source>
</evidence>
<keyword evidence="2" id="KW-1185">Reference proteome</keyword>
<protein>
    <submittedName>
        <fullName evidence="1">Uncharacterized protein</fullName>
    </submittedName>
</protein>
<name>A0ABS5K542_9MOLU</name>
<evidence type="ECO:0000313" key="1">
    <source>
        <dbReference type="EMBL" id="MBS2126180.1"/>
    </source>
</evidence>
<dbReference type="Proteomes" id="UP000811481">
    <property type="component" value="Unassembled WGS sequence"/>
</dbReference>
<dbReference type="EMBL" id="JAGVRH010000001">
    <property type="protein sequence ID" value="MBS2126180.1"/>
    <property type="molecule type" value="Genomic_DNA"/>
</dbReference>
<organism evidence="1 2">
    <name type="scientific">'Fragaria x ananassa' phyllody phytoplasma</name>
    <dbReference type="NCBI Taxonomy" id="2358428"/>
    <lineage>
        <taxon>Bacteria</taxon>
        <taxon>Bacillati</taxon>
        <taxon>Mycoplasmatota</taxon>
        <taxon>Mollicutes</taxon>
        <taxon>Acholeplasmatales</taxon>
        <taxon>Acholeplasmataceae</taxon>
        <taxon>Candidatus Phytoplasma</taxon>
        <taxon>16SrXIII (Mexican periwinkle virescence group)</taxon>
    </lineage>
</organism>
<comment type="caution">
    <text evidence="1">The sequence shown here is derived from an EMBL/GenBank/DDBJ whole genome shotgun (WGS) entry which is preliminary data.</text>
</comment>